<comment type="caution">
    <text evidence="2">The sequence shown here is derived from an EMBL/GenBank/DDBJ whole genome shotgun (WGS) entry which is preliminary data.</text>
</comment>
<evidence type="ECO:0000256" key="1">
    <source>
        <dbReference type="SAM" id="SignalP"/>
    </source>
</evidence>
<accession>A0A5D6V3D9</accession>
<gene>
    <name evidence="2" type="ORF">FY528_11380</name>
</gene>
<keyword evidence="1" id="KW-0732">Signal</keyword>
<organism evidence="2 3">
    <name type="scientific">Hymenobacter lutimineralis</name>
    <dbReference type="NCBI Taxonomy" id="2606448"/>
    <lineage>
        <taxon>Bacteria</taxon>
        <taxon>Pseudomonadati</taxon>
        <taxon>Bacteroidota</taxon>
        <taxon>Cytophagia</taxon>
        <taxon>Cytophagales</taxon>
        <taxon>Hymenobacteraceae</taxon>
        <taxon>Hymenobacter</taxon>
    </lineage>
</organism>
<feature type="chain" id="PRO_5023067391" evidence="1">
    <location>
        <begin position="26"/>
        <end position="130"/>
    </location>
</feature>
<name>A0A5D6V3D9_9BACT</name>
<protein>
    <submittedName>
        <fullName evidence="2">Uncharacterized protein</fullName>
    </submittedName>
</protein>
<evidence type="ECO:0000313" key="2">
    <source>
        <dbReference type="EMBL" id="TYZ09339.1"/>
    </source>
</evidence>
<evidence type="ECO:0000313" key="3">
    <source>
        <dbReference type="Proteomes" id="UP000322791"/>
    </source>
</evidence>
<keyword evidence="3" id="KW-1185">Reference proteome</keyword>
<proteinExistence type="predicted"/>
<sequence>MRHVFSRFTSLFAAAVLLSSAGVVAGPTGPATDQTQDTIQQRAKNLTGYYAFALHLSGRQRRAVQACTYRHLQQLDSIKQISVVYADRTGPGATGLPPQDANQIHARYEATMSRILTTGQFSTFHWLLSQ</sequence>
<dbReference type="RefSeq" id="WP_149071133.1">
    <property type="nucleotide sequence ID" value="NZ_VTHL01000010.1"/>
</dbReference>
<dbReference type="EMBL" id="VTHL01000010">
    <property type="protein sequence ID" value="TYZ09339.1"/>
    <property type="molecule type" value="Genomic_DNA"/>
</dbReference>
<dbReference type="Proteomes" id="UP000322791">
    <property type="component" value="Unassembled WGS sequence"/>
</dbReference>
<feature type="signal peptide" evidence="1">
    <location>
        <begin position="1"/>
        <end position="25"/>
    </location>
</feature>
<dbReference type="AlphaFoldDB" id="A0A5D6V3D9"/>
<reference evidence="2 3" key="1">
    <citation type="submission" date="2019-08" db="EMBL/GenBank/DDBJ databases">
        <authorList>
            <person name="Seo M.-J."/>
        </authorList>
    </citation>
    <scope>NUCLEOTIDE SEQUENCE [LARGE SCALE GENOMIC DNA]</scope>
    <source>
        <strain evidence="2 3">KIGAM108</strain>
    </source>
</reference>